<gene>
    <name evidence="3" type="ordered locus">Bresu_1973</name>
</gene>
<dbReference type="SUPFAM" id="SSF55961">
    <property type="entry name" value="Bet v1-like"/>
    <property type="match status" value="1"/>
</dbReference>
<sequence>MVQETDNPCHTPGHPNGFDLTLKRHFDASPEKVWQAWINPDLLKQWFCPRPWSVSEAVIDPRPGGVFNTVMNGPDGEVMPNSGIILAIEPNRRLVTTDAFTPEWKPTGVPFMVAEVTLTPAADGGTDYVAVARHWNAETMQQHEQMGFEAGWNAAADQLADLLKTL</sequence>
<proteinExistence type="inferred from homology"/>
<dbReference type="AlphaFoldDB" id="D9QI26"/>
<dbReference type="STRING" id="633149.Bresu_1973"/>
<feature type="domain" description="Activator of Hsp90 ATPase homologue 1/2-like C-terminal" evidence="2">
    <location>
        <begin position="27"/>
        <end position="164"/>
    </location>
</feature>
<accession>D9QI26</accession>
<evidence type="ECO:0000313" key="4">
    <source>
        <dbReference type="Proteomes" id="UP000002696"/>
    </source>
</evidence>
<protein>
    <submittedName>
        <fullName evidence="3">Activator of Hsp90 ATPase 1 family protein</fullName>
    </submittedName>
</protein>
<dbReference type="Gene3D" id="3.30.530.20">
    <property type="match status" value="1"/>
</dbReference>
<evidence type="ECO:0000313" key="3">
    <source>
        <dbReference type="EMBL" id="ADL01284.1"/>
    </source>
</evidence>
<dbReference type="HOGENOM" id="CLU_108923_6_1_5"/>
<dbReference type="KEGG" id="bsb:Bresu_1973"/>
<keyword evidence="4" id="KW-1185">Reference proteome</keyword>
<dbReference type="RefSeq" id="WP_013269385.1">
    <property type="nucleotide sequence ID" value="NC_014375.1"/>
</dbReference>
<dbReference type="CDD" id="cd08896">
    <property type="entry name" value="SRPBCC_CalC_Aha1-like_3"/>
    <property type="match status" value="1"/>
</dbReference>
<dbReference type="InterPro" id="IPR023393">
    <property type="entry name" value="START-like_dom_sf"/>
</dbReference>
<dbReference type="Pfam" id="PF08327">
    <property type="entry name" value="AHSA1"/>
    <property type="match status" value="1"/>
</dbReference>
<dbReference type="EMBL" id="CP002102">
    <property type="protein sequence ID" value="ADL01284.1"/>
    <property type="molecule type" value="Genomic_DNA"/>
</dbReference>
<evidence type="ECO:0000256" key="1">
    <source>
        <dbReference type="ARBA" id="ARBA00006817"/>
    </source>
</evidence>
<dbReference type="eggNOG" id="COG3832">
    <property type="taxonomic scope" value="Bacteria"/>
</dbReference>
<comment type="similarity">
    <text evidence="1">Belongs to the AHA1 family.</text>
</comment>
<name>D9QI26_BRESC</name>
<dbReference type="Proteomes" id="UP000002696">
    <property type="component" value="Chromosome"/>
</dbReference>
<evidence type="ECO:0000259" key="2">
    <source>
        <dbReference type="Pfam" id="PF08327"/>
    </source>
</evidence>
<dbReference type="BioCyc" id="BSUB633149:G1GM8-1969-MONOMER"/>
<reference evidence="4" key="1">
    <citation type="journal article" date="2011" name="J. Bacteriol.">
        <title>Genome sequences of eight morphologically diverse alphaproteobacteria.</title>
        <authorList>
            <consortium name="US DOE Joint Genome Institute"/>
            <person name="Brown P.J."/>
            <person name="Kysela D.T."/>
            <person name="Buechlein A."/>
            <person name="Hemmerich C."/>
            <person name="Brun Y.V."/>
        </authorList>
    </citation>
    <scope>NUCLEOTIDE SEQUENCE [LARGE SCALE GENOMIC DNA]</scope>
    <source>
        <strain evidence="4">ATCC 15264 / DSM 4735 / LMG 14903 / NBRC 16000 / CB 81</strain>
    </source>
</reference>
<organism evidence="3 4">
    <name type="scientific">Brevundimonas subvibrioides (strain ATCC 15264 / DSM 4735 / LMG 14903 / NBRC 16000 / CB 81)</name>
    <name type="common">Caulobacter subvibrioides</name>
    <dbReference type="NCBI Taxonomy" id="633149"/>
    <lineage>
        <taxon>Bacteria</taxon>
        <taxon>Pseudomonadati</taxon>
        <taxon>Pseudomonadota</taxon>
        <taxon>Alphaproteobacteria</taxon>
        <taxon>Caulobacterales</taxon>
        <taxon>Caulobacteraceae</taxon>
        <taxon>Brevundimonas</taxon>
    </lineage>
</organism>
<dbReference type="InParanoid" id="D9QI26"/>
<dbReference type="OrthoDB" id="9805228at2"/>
<dbReference type="InterPro" id="IPR013538">
    <property type="entry name" value="ASHA1/2-like_C"/>
</dbReference>